<evidence type="ECO:0008006" key="9">
    <source>
        <dbReference type="Google" id="ProtNLM"/>
    </source>
</evidence>
<evidence type="ECO:0000256" key="4">
    <source>
        <dbReference type="ARBA" id="ARBA00023136"/>
    </source>
</evidence>
<dbReference type="GO" id="GO:0015087">
    <property type="term" value="F:cobalt ion transmembrane transporter activity"/>
    <property type="evidence" value="ECO:0007669"/>
    <property type="project" value="TreeGrafter"/>
</dbReference>
<keyword evidence="8" id="KW-1185">Reference proteome</keyword>
<keyword evidence="2 6" id="KW-0812">Transmembrane</keyword>
<dbReference type="GO" id="GO:0015095">
    <property type="term" value="F:magnesium ion transmembrane transporter activity"/>
    <property type="evidence" value="ECO:0007669"/>
    <property type="project" value="TreeGrafter"/>
</dbReference>
<name>A0A6A7AE35_9PLEO</name>
<evidence type="ECO:0000313" key="7">
    <source>
        <dbReference type="EMBL" id="KAF2831522.1"/>
    </source>
</evidence>
<organism evidence="7 8">
    <name type="scientific">Ophiobolus disseminans</name>
    <dbReference type="NCBI Taxonomy" id="1469910"/>
    <lineage>
        <taxon>Eukaryota</taxon>
        <taxon>Fungi</taxon>
        <taxon>Dikarya</taxon>
        <taxon>Ascomycota</taxon>
        <taxon>Pezizomycotina</taxon>
        <taxon>Dothideomycetes</taxon>
        <taxon>Pleosporomycetidae</taxon>
        <taxon>Pleosporales</taxon>
        <taxon>Pleosporineae</taxon>
        <taxon>Phaeosphaeriaceae</taxon>
        <taxon>Ophiobolus</taxon>
    </lineage>
</organism>
<feature type="transmembrane region" description="Helical" evidence="6">
    <location>
        <begin position="62"/>
        <end position="86"/>
    </location>
</feature>
<dbReference type="PANTHER" id="PTHR46494">
    <property type="entry name" value="CORA FAMILY METAL ION TRANSPORTER (EUROFUNG)"/>
    <property type="match status" value="1"/>
</dbReference>
<dbReference type="PANTHER" id="PTHR46494:SF1">
    <property type="entry name" value="CORA FAMILY METAL ION TRANSPORTER (EUROFUNG)"/>
    <property type="match status" value="1"/>
</dbReference>
<dbReference type="EMBL" id="MU006218">
    <property type="protein sequence ID" value="KAF2831522.1"/>
    <property type="molecule type" value="Genomic_DNA"/>
</dbReference>
<dbReference type="GO" id="GO:0050897">
    <property type="term" value="F:cobalt ion binding"/>
    <property type="evidence" value="ECO:0007669"/>
    <property type="project" value="TreeGrafter"/>
</dbReference>
<protein>
    <recommendedName>
        <fullName evidence="9">Cora-domain-containing protein</fullName>
    </recommendedName>
</protein>
<feature type="compositionally biased region" description="Basic and acidic residues" evidence="5">
    <location>
        <begin position="188"/>
        <end position="198"/>
    </location>
</feature>
<dbReference type="GO" id="GO:0005886">
    <property type="term" value="C:plasma membrane"/>
    <property type="evidence" value="ECO:0007669"/>
    <property type="project" value="UniProtKB-SubCell"/>
</dbReference>
<dbReference type="AlphaFoldDB" id="A0A6A7AE35"/>
<reference evidence="7" key="1">
    <citation type="journal article" date="2020" name="Stud. Mycol.">
        <title>101 Dothideomycetes genomes: a test case for predicting lifestyles and emergence of pathogens.</title>
        <authorList>
            <person name="Haridas S."/>
            <person name="Albert R."/>
            <person name="Binder M."/>
            <person name="Bloem J."/>
            <person name="Labutti K."/>
            <person name="Salamov A."/>
            <person name="Andreopoulos B."/>
            <person name="Baker S."/>
            <person name="Barry K."/>
            <person name="Bills G."/>
            <person name="Bluhm B."/>
            <person name="Cannon C."/>
            <person name="Castanera R."/>
            <person name="Culley D."/>
            <person name="Daum C."/>
            <person name="Ezra D."/>
            <person name="Gonzalez J."/>
            <person name="Henrissat B."/>
            <person name="Kuo A."/>
            <person name="Liang C."/>
            <person name="Lipzen A."/>
            <person name="Lutzoni F."/>
            <person name="Magnuson J."/>
            <person name="Mondo S."/>
            <person name="Nolan M."/>
            <person name="Ohm R."/>
            <person name="Pangilinan J."/>
            <person name="Park H.-J."/>
            <person name="Ramirez L."/>
            <person name="Alfaro M."/>
            <person name="Sun H."/>
            <person name="Tritt A."/>
            <person name="Yoshinaga Y."/>
            <person name="Zwiers L.-H."/>
            <person name="Turgeon B."/>
            <person name="Goodwin S."/>
            <person name="Spatafora J."/>
            <person name="Crous P."/>
            <person name="Grigoriev I."/>
        </authorList>
    </citation>
    <scope>NUCLEOTIDE SEQUENCE</scope>
    <source>
        <strain evidence="7">CBS 113818</strain>
    </source>
</reference>
<proteinExistence type="predicted"/>
<evidence type="ECO:0000256" key="6">
    <source>
        <dbReference type="SAM" id="Phobius"/>
    </source>
</evidence>
<dbReference type="OrthoDB" id="5430750at2759"/>
<comment type="subcellular location">
    <subcellularLocation>
        <location evidence="1">Cell membrane</location>
        <topology evidence="1">Multi-pass membrane protein</topology>
    </subcellularLocation>
</comment>
<evidence type="ECO:0000256" key="5">
    <source>
        <dbReference type="SAM" id="MobiDB-lite"/>
    </source>
</evidence>
<dbReference type="InterPro" id="IPR002523">
    <property type="entry name" value="MgTranspt_CorA/ZnTranspt_ZntB"/>
</dbReference>
<feature type="region of interest" description="Disordered" evidence="5">
    <location>
        <begin position="177"/>
        <end position="198"/>
    </location>
</feature>
<dbReference type="Pfam" id="PF01544">
    <property type="entry name" value="CorA"/>
    <property type="match status" value="1"/>
</dbReference>
<keyword evidence="3 6" id="KW-1133">Transmembrane helix</keyword>
<dbReference type="Gene3D" id="1.20.58.340">
    <property type="entry name" value="Magnesium transport protein CorA, transmembrane region"/>
    <property type="match status" value="1"/>
</dbReference>
<evidence type="ECO:0000313" key="8">
    <source>
        <dbReference type="Proteomes" id="UP000799424"/>
    </source>
</evidence>
<gene>
    <name evidence="7" type="ORF">CC86DRAFT_140153</name>
</gene>
<accession>A0A6A7AE35</accession>
<evidence type="ECO:0000256" key="2">
    <source>
        <dbReference type="ARBA" id="ARBA00022692"/>
    </source>
</evidence>
<dbReference type="Proteomes" id="UP000799424">
    <property type="component" value="Unassembled WGS sequence"/>
</dbReference>
<evidence type="ECO:0000256" key="3">
    <source>
        <dbReference type="ARBA" id="ARBA00022989"/>
    </source>
</evidence>
<evidence type="ECO:0000256" key="1">
    <source>
        <dbReference type="ARBA" id="ARBA00004651"/>
    </source>
</evidence>
<sequence length="198" mass="22006">MIPFQARHDASNGMIPFQTPRSHDGLQDMLQHSINDFRRQLGRAIQTTHYNIDIIEEGSSKAILVFTLVTIIFLPLSFVATVFGMNTSDVRGMDSTQGLFWAVALPVTVTIGAMSMLAAYGGPWLRDQMRKARDIAARILAMAISGGKRLQLKKTGRRDEEKAETGVVTVFRTGADVKQHRKGSSVSRMKDKSTRRGR</sequence>
<dbReference type="SUPFAM" id="SSF144083">
    <property type="entry name" value="Magnesium transport protein CorA, transmembrane region"/>
    <property type="match status" value="1"/>
</dbReference>
<feature type="transmembrane region" description="Helical" evidence="6">
    <location>
        <begin position="98"/>
        <end position="121"/>
    </location>
</feature>
<keyword evidence="4 6" id="KW-0472">Membrane</keyword>
<dbReference type="InterPro" id="IPR045863">
    <property type="entry name" value="CorA_TM1_TM2"/>
</dbReference>
<dbReference type="GO" id="GO:0000287">
    <property type="term" value="F:magnesium ion binding"/>
    <property type="evidence" value="ECO:0007669"/>
    <property type="project" value="TreeGrafter"/>
</dbReference>